<evidence type="ECO:0000313" key="3">
    <source>
        <dbReference type="Proteomes" id="UP001172082"/>
    </source>
</evidence>
<comment type="caution">
    <text evidence="2">The sequence shown here is derived from an EMBL/GenBank/DDBJ whole genome shotgun (WGS) entry which is preliminary data.</text>
</comment>
<dbReference type="RefSeq" id="WP_346755327.1">
    <property type="nucleotide sequence ID" value="NZ_JAUJEA010000016.1"/>
</dbReference>
<feature type="signal peptide" evidence="1">
    <location>
        <begin position="1"/>
        <end position="19"/>
    </location>
</feature>
<keyword evidence="1" id="KW-0732">Signal</keyword>
<dbReference type="Gene3D" id="3.30.530.20">
    <property type="match status" value="1"/>
</dbReference>
<dbReference type="SUPFAM" id="SSF55961">
    <property type="entry name" value="Bet v1-like"/>
    <property type="match status" value="1"/>
</dbReference>
<feature type="chain" id="PRO_5046864794" description="SRPBCC domain-containing protein" evidence="1">
    <location>
        <begin position="20"/>
        <end position="175"/>
    </location>
</feature>
<sequence length="175" mass="19413">MKNCLTILMIMTTTSISMAQDGRAQTNKKTFSRQTAVSTNIAADASIIWTLLTNGADISRWNSTIVSFEGDIVQGEKIKLKSIVDPSRVFTIKVKSVKAENEMVWADGTAPFFRGVRTFSLKSNPDGTNTFSMIEKMGGLMYPMAAKHIPDFDDSFEQFAADLKREAELIQNSKN</sequence>
<evidence type="ECO:0000256" key="1">
    <source>
        <dbReference type="SAM" id="SignalP"/>
    </source>
</evidence>
<dbReference type="Proteomes" id="UP001172082">
    <property type="component" value="Unassembled WGS sequence"/>
</dbReference>
<organism evidence="2 3">
    <name type="scientific">Splendidivirga corallicola</name>
    <dbReference type="NCBI Taxonomy" id="3051826"/>
    <lineage>
        <taxon>Bacteria</taxon>
        <taxon>Pseudomonadati</taxon>
        <taxon>Bacteroidota</taxon>
        <taxon>Cytophagia</taxon>
        <taxon>Cytophagales</taxon>
        <taxon>Splendidivirgaceae</taxon>
        <taxon>Splendidivirga</taxon>
    </lineage>
</organism>
<dbReference type="EMBL" id="JAUJEA010000016">
    <property type="protein sequence ID" value="MDN5205305.1"/>
    <property type="molecule type" value="Genomic_DNA"/>
</dbReference>
<protein>
    <recommendedName>
        <fullName evidence="4">SRPBCC domain-containing protein</fullName>
    </recommendedName>
</protein>
<accession>A0ABT8L102</accession>
<evidence type="ECO:0008006" key="4">
    <source>
        <dbReference type="Google" id="ProtNLM"/>
    </source>
</evidence>
<proteinExistence type="predicted"/>
<gene>
    <name evidence="2" type="ORF">QQ008_28230</name>
</gene>
<name>A0ABT8L102_9BACT</name>
<reference evidence="2" key="1">
    <citation type="submission" date="2023-06" db="EMBL/GenBank/DDBJ databases">
        <title>Genomic of Parafulvivirga corallium.</title>
        <authorList>
            <person name="Wang G."/>
        </authorList>
    </citation>
    <scope>NUCLEOTIDE SEQUENCE</scope>
    <source>
        <strain evidence="2">BMA10</strain>
    </source>
</reference>
<evidence type="ECO:0000313" key="2">
    <source>
        <dbReference type="EMBL" id="MDN5205305.1"/>
    </source>
</evidence>
<dbReference type="InterPro" id="IPR023393">
    <property type="entry name" value="START-like_dom_sf"/>
</dbReference>
<keyword evidence="3" id="KW-1185">Reference proteome</keyword>